<dbReference type="Pfam" id="PF08241">
    <property type="entry name" value="Methyltransf_11"/>
    <property type="match status" value="1"/>
</dbReference>
<evidence type="ECO:0000313" key="2">
    <source>
        <dbReference type="EMBL" id="CUB06166.1"/>
    </source>
</evidence>
<dbReference type="SUPFAM" id="SSF53335">
    <property type="entry name" value="S-adenosyl-L-methionine-dependent methyltransferases"/>
    <property type="match status" value="1"/>
</dbReference>
<gene>
    <name evidence="2" type="ORF">Ga0061068_10321</name>
</gene>
<dbReference type="Proteomes" id="UP000182108">
    <property type="component" value="Unassembled WGS sequence"/>
</dbReference>
<dbReference type="CDD" id="cd02440">
    <property type="entry name" value="AdoMet_MTases"/>
    <property type="match status" value="1"/>
</dbReference>
<dbReference type="GO" id="GO:0032259">
    <property type="term" value="P:methylation"/>
    <property type="evidence" value="ECO:0007669"/>
    <property type="project" value="UniProtKB-KW"/>
</dbReference>
<dbReference type="InterPro" id="IPR029063">
    <property type="entry name" value="SAM-dependent_MTases_sf"/>
</dbReference>
<organism evidence="2 3">
    <name type="scientific">Tepidiphilus thermophilus</name>
    <dbReference type="NCBI Taxonomy" id="876478"/>
    <lineage>
        <taxon>Bacteria</taxon>
        <taxon>Pseudomonadati</taxon>
        <taxon>Pseudomonadota</taxon>
        <taxon>Hydrogenophilia</taxon>
        <taxon>Hydrogenophilales</taxon>
        <taxon>Hydrogenophilaceae</taxon>
        <taxon>Tepidiphilus</taxon>
    </lineage>
</organism>
<keyword evidence="3" id="KW-1185">Reference proteome</keyword>
<sequence length="259" mass="29069">MINECKMPIRRAFTRRRHSYAAHDYPQRRIAAHLAQRLVTVSDMPEGWIIDAGCGIGRDLPLLAQRFGHERLLAVDFSPEALALMPASEVTRLSADLELLPLADAICAGYWSNCAWQWTRPQSVLAQAWRVLKARGWLWASIVLAGTFPELDRAVRTVGVTSALARLPAETEWEHALGTHSWYACRWEIRHFTFYYPDAETLLHAIRGVGANPTTHSGSPVWTPGRRRALLDALERERTEEGLGLSYRVGFLAACKKGG</sequence>
<dbReference type="AlphaFoldDB" id="A0A0K6IST2"/>
<protein>
    <submittedName>
        <fullName evidence="2">Methyltransferase domain</fullName>
    </submittedName>
</protein>
<keyword evidence="2" id="KW-0808">Transferase</keyword>
<reference evidence="3" key="1">
    <citation type="submission" date="2015-08" db="EMBL/GenBank/DDBJ databases">
        <authorList>
            <person name="Babu N.S."/>
            <person name="Beckwith C.J."/>
            <person name="Beseler K.G."/>
            <person name="Brison A."/>
            <person name="Carone J.V."/>
            <person name="Caskin T.P."/>
            <person name="Diamond M."/>
            <person name="Durham M.E."/>
            <person name="Foxe J.M."/>
            <person name="Go M."/>
            <person name="Henderson B.A."/>
            <person name="Jones I.B."/>
            <person name="McGettigan J.A."/>
            <person name="Micheletti S.J."/>
            <person name="Nasrallah M.E."/>
            <person name="Ortiz D."/>
            <person name="Piller C.R."/>
            <person name="Privatt S.R."/>
            <person name="Schneider S.L."/>
            <person name="Sharp S."/>
            <person name="Smith T.C."/>
            <person name="Stanton J.D."/>
            <person name="Ullery H.E."/>
            <person name="Wilson R.J."/>
            <person name="Serrano M.G."/>
            <person name="Buck G."/>
            <person name="Lee V."/>
            <person name="Wang Y."/>
            <person name="Carvalho R."/>
            <person name="Voegtly L."/>
            <person name="Shi R."/>
            <person name="Duckworth R."/>
            <person name="Johnson A."/>
            <person name="Loviza R."/>
            <person name="Walstead R."/>
            <person name="Shah Z."/>
            <person name="Kiflezghi M."/>
            <person name="Wade K."/>
            <person name="Ball S.L."/>
            <person name="Bradley K.W."/>
            <person name="Asai D.J."/>
            <person name="Bowman C.A."/>
            <person name="Russell D.A."/>
            <person name="Pope W.H."/>
            <person name="Jacobs-Sera D."/>
            <person name="Hendrix R.W."/>
            <person name="Hatfull G.F."/>
        </authorList>
    </citation>
    <scope>NUCLEOTIDE SEQUENCE [LARGE SCALE GENOMIC DNA]</scope>
    <source>
        <strain evidence="3">JCM 19170</strain>
    </source>
</reference>
<proteinExistence type="predicted"/>
<dbReference type="Gene3D" id="3.40.50.150">
    <property type="entry name" value="Vaccinia Virus protein VP39"/>
    <property type="match status" value="1"/>
</dbReference>
<accession>A0A0K6IST2</accession>
<name>A0A0K6IST2_9PROT</name>
<evidence type="ECO:0000313" key="3">
    <source>
        <dbReference type="Proteomes" id="UP000182108"/>
    </source>
</evidence>
<dbReference type="OrthoDB" id="9760689at2"/>
<evidence type="ECO:0000259" key="1">
    <source>
        <dbReference type="Pfam" id="PF08241"/>
    </source>
</evidence>
<keyword evidence="2" id="KW-0489">Methyltransferase</keyword>
<dbReference type="InterPro" id="IPR013216">
    <property type="entry name" value="Methyltransf_11"/>
</dbReference>
<dbReference type="GO" id="GO:0008757">
    <property type="term" value="F:S-adenosylmethionine-dependent methyltransferase activity"/>
    <property type="evidence" value="ECO:0007669"/>
    <property type="project" value="InterPro"/>
</dbReference>
<dbReference type="EMBL" id="CYHH01000003">
    <property type="protein sequence ID" value="CUB06166.1"/>
    <property type="molecule type" value="Genomic_DNA"/>
</dbReference>
<feature type="domain" description="Methyltransferase type 11" evidence="1">
    <location>
        <begin position="51"/>
        <end position="139"/>
    </location>
</feature>